<evidence type="ECO:0000256" key="6">
    <source>
        <dbReference type="RuleBase" id="RU363076"/>
    </source>
</evidence>
<keyword evidence="6" id="KW-1003">Cell membrane</keyword>
<evidence type="ECO:0000256" key="5">
    <source>
        <dbReference type="ARBA" id="ARBA00023136"/>
    </source>
</evidence>
<evidence type="ECO:0000256" key="1">
    <source>
        <dbReference type="ARBA" id="ARBA00004370"/>
    </source>
</evidence>
<feature type="transmembrane region" description="Helical" evidence="6">
    <location>
        <begin position="228"/>
        <end position="249"/>
    </location>
</feature>
<feature type="transmembrane region" description="Helical" evidence="6">
    <location>
        <begin position="12"/>
        <end position="30"/>
    </location>
</feature>
<proteinExistence type="inferred from homology"/>
<keyword evidence="5 6" id="KW-0472">Membrane</keyword>
<dbReference type="EMBL" id="DYUK01000065">
    <property type="protein sequence ID" value="HJG79323.1"/>
    <property type="molecule type" value="Genomic_DNA"/>
</dbReference>
<keyword evidence="4 6" id="KW-1133">Transmembrane helix</keyword>
<organism evidence="7 8">
    <name type="scientific">Brevibacterium senegalense</name>
    <dbReference type="NCBI Taxonomy" id="1033736"/>
    <lineage>
        <taxon>Bacteria</taxon>
        <taxon>Bacillati</taxon>
        <taxon>Actinomycetota</taxon>
        <taxon>Actinomycetes</taxon>
        <taxon>Micrococcales</taxon>
        <taxon>Brevibacteriaceae</taxon>
        <taxon>Brevibacterium</taxon>
    </lineage>
</organism>
<name>A0A921MC66_9MICO</name>
<dbReference type="CDD" id="cd06662">
    <property type="entry name" value="SURF1"/>
    <property type="match status" value="1"/>
</dbReference>
<keyword evidence="3 6" id="KW-0812">Transmembrane</keyword>
<evidence type="ECO:0000256" key="4">
    <source>
        <dbReference type="ARBA" id="ARBA00022989"/>
    </source>
</evidence>
<evidence type="ECO:0000256" key="2">
    <source>
        <dbReference type="ARBA" id="ARBA00007165"/>
    </source>
</evidence>
<protein>
    <recommendedName>
        <fullName evidence="6">SURF1-like protein</fullName>
    </recommendedName>
</protein>
<dbReference type="PANTHER" id="PTHR23427">
    <property type="entry name" value="SURFEIT LOCUS PROTEIN"/>
    <property type="match status" value="1"/>
</dbReference>
<reference evidence="7" key="2">
    <citation type="submission" date="2021-09" db="EMBL/GenBank/DDBJ databases">
        <authorList>
            <person name="Gilroy R."/>
        </authorList>
    </citation>
    <scope>NUCLEOTIDE SEQUENCE</scope>
    <source>
        <strain evidence="7">ChiGjej5B5-7349</strain>
    </source>
</reference>
<accession>A0A921MC66</accession>
<dbReference type="Proteomes" id="UP000784435">
    <property type="component" value="Unassembled WGS sequence"/>
</dbReference>
<evidence type="ECO:0000313" key="8">
    <source>
        <dbReference type="Proteomes" id="UP000784435"/>
    </source>
</evidence>
<dbReference type="InterPro" id="IPR002994">
    <property type="entry name" value="Surf1/Shy1"/>
</dbReference>
<dbReference type="GO" id="GO:0005886">
    <property type="term" value="C:plasma membrane"/>
    <property type="evidence" value="ECO:0007669"/>
    <property type="project" value="UniProtKB-SubCell"/>
</dbReference>
<dbReference type="AlphaFoldDB" id="A0A921MC66"/>
<comment type="similarity">
    <text evidence="2 6">Belongs to the SURF1 family.</text>
</comment>
<reference evidence="7" key="1">
    <citation type="journal article" date="2021" name="PeerJ">
        <title>Extensive microbial diversity within the chicken gut microbiome revealed by metagenomics and culture.</title>
        <authorList>
            <person name="Gilroy R."/>
            <person name="Ravi A."/>
            <person name="Getino M."/>
            <person name="Pursley I."/>
            <person name="Horton D.L."/>
            <person name="Alikhan N.F."/>
            <person name="Baker D."/>
            <person name="Gharbi K."/>
            <person name="Hall N."/>
            <person name="Watson M."/>
            <person name="Adriaenssens E.M."/>
            <person name="Foster-Nyarko E."/>
            <person name="Jarju S."/>
            <person name="Secka A."/>
            <person name="Antonio M."/>
            <person name="Oren A."/>
            <person name="Chaudhuri R.R."/>
            <person name="La Ragione R."/>
            <person name="Hildebrand F."/>
            <person name="Pallen M.J."/>
        </authorList>
    </citation>
    <scope>NUCLEOTIDE SEQUENCE</scope>
    <source>
        <strain evidence="7">ChiGjej5B5-7349</strain>
    </source>
</reference>
<dbReference type="Pfam" id="PF02104">
    <property type="entry name" value="SURF1"/>
    <property type="match status" value="1"/>
</dbReference>
<evidence type="ECO:0000256" key="3">
    <source>
        <dbReference type="ARBA" id="ARBA00022692"/>
    </source>
</evidence>
<gene>
    <name evidence="7" type="ORF">K8V08_02800</name>
</gene>
<comment type="subcellular location">
    <subcellularLocation>
        <location evidence="6">Cell membrane</location>
        <topology evidence="6">Multi-pass membrane protein</topology>
    </subcellularLocation>
    <subcellularLocation>
        <location evidence="1">Membrane</location>
    </subcellularLocation>
</comment>
<comment type="caution">
    <text evidence="7">The sequence shown here is derived from an EMBL/GenBank/DDBJ whole genome shotgun (WGS) entry which is preliminary data.</text>
</comment>
<dbReference type="InterPro" id="IPR045214">
    <property type="entry name" value="Surf1/Surf4"/>
</dbReference>
<evidence type="ECO:0000313" key="7">
    <source>
        <dbReference type="EMBL" id="HJG79323.1"/>
    </source>
</evidence>
<dbReference type="PANTHER" id="PTHR23427:SF2">
    <property type="entry name" value="SURFEIT LOCUS PROTEIN 1"/>
    <property type="match status" value="1"/>
</dbReference>
<sequence>MLRLALTPRWLGFLALVLVIASIFVGLSMWQVDRAQHKNDAIEAQDVDQVKPLNDILDAQVTMPGILSDQRVGLSGRYLPDMQVLVTDRLHEGESGFWVVTMFEVDGAEVGEEAQLAGADTAGAEPIAIPVVRGWVPDAASAAADPAPTGDVQLTARLGPVEGPLPASDLPDGQVRSVSTSQLVNFFEVYSYSGILFPEDGEMTGAGAQMAHVDLEKQEDGGFDWQSAVYAVEWIFFAGFAFYIWFTLLRDAYARQQELDSDAPVEYVVVKQAGETDLHAGGVRT</sequence>
<dbReference type="PROSITE" id="PS50895">
    <property type="entry name" value="SURF1"/>
    <property type="match status" value="1"/>
</dbReference>